<accession>A0ABT3P9Z9</accession>
<dbReference type="EMBL" id="JAPFRD010000011">
    <property type="protein sequence ID" value="MCW8109603.1"/>
    <property type="molecule type" value="Genomic_DNA"/>
</dbReference>
<dbReference type="InterPro" id="IPR023825">
    <property type="entry name" value="CRISPR-assoc_RAMP_BGP1436"/>
</dbReference>
<keyword evidence="1" id="KW-0051">Antiviral defense</keyword>
<dbReference type="Pfam" id="PF03787">
    <property type="entry name" value="RAMPs"/>
    <property type="match status" value="1"/>
</dbReference>
<reference evidence="4" key="1">
    <citation type="submission" date="2022-11" db="EMBL/GenBank/DDBJ databases">
        <title>Alteromonas sp. nov., isolated from sea water of the Qingdao.</title>
        <authorList>
            <person name="Wang Q."/>
        </authorList>
    </citation>
    <scope>NUCLEOTIDE SEQUENCE</scope>
    <source>
        <strain evidence="4">ASW11-7</strain>
    </source>
</reference>
<protein>
    <submittedName>
        <fullName evidence="4">TIGR03986 family CRISPR-associated RAMP protein</fullName>
    </submittedName>
</protein>
<feature type="region of interest" description="Disordered" evidence="2">
    <location>
        <begin position="1"/>
        <end position="20"/>
    </location>
</feature>
<feature type="domain" description="CRISPR type III-associated protein" evidence="3">
    <location>
        <begin position="63"/>
        <end position="224"/>
    </location>
</feature>
<evidence type="ECO:0000256" key="1">
    <source>
        <dbReference type="ARBA" id="ARBA00023118"/>
    </source>
</evidence>
<evidence type="ECO:0000313" key="5">
    <source>
        <dbReference type="Proteomes" id="UP001142810"/>
    </source>
</evidence>
<dbReference type="InterPro" id="IPR005537">
    <property type="entry name" value="RAMP_III_fam"/>
</dbReference>
<dbReference type="Proteomes" id="UP001142810">
    <property type="component" value="Unassembled WGS sequence"/>
</dbReference>
<sequence>MQNRNVNQRNAGRNKKDTPAFNGVHAPYNFVPVSSAYVPPGWAPKTSIDVPMEIGLCAEIEVTIDSLSPMMIGAEKLSNGVVPFFTISDQPVIPGSSLRGMIRNLAEIITFSKMPELNNRYPTLRDIRSDNYKNTLIEDNKVKVEAGWLVFDPDSNRYILQTCQYARASYSMLEQAFRTRNLAKMGSFSEKYHAIGGLGQSIEFAVSGRSGTGENIAQTGHEFTGYPVMTGHAFNKKKEFIFYNEGNKEQIPEKVMSAFLAIYDKDVADKSPLAELKRLQRQSKNRVPGIPVFFTRNSSREIEYLGLTQMMKIPPNFSIGDLHPQSNKTTNKRVDIVENLFGRTTDEAIHEYPSLKSRISVADFYCQSGHLVKDPITVILGQPSPSFNPAYLVQSEGNTESQLSSRQKGFHDSEAPQLRGYKRYPIQTNVPLQPTMSQLEKPIEEYANVSTKIQPMEQGAKFSGKIRLHNVTPKELGLILWILTWGEDETLSHNIGMAKPYGYGRFKCKIDRLMVEENTHPGAWNNVTSKSGEFQEQFVSMMETVAKNPKLNSPGGWRKGPYLKELCAMAKGTDAKAAHNQYMPLKAHAQSKANDSKYNKSNGFALPAFTALKMR</sequence>
<feature type="compositionally biased region" description="Polar residues" evidence="2">
    <location>
        <begin position="1"/>
        <end position="11"/>
    </location>
</feature>
<keyword evidence="5" id="KW-1185">Reference proteome</keyword>
<dbReference type="RefSeq" id="WP_265618394.1">
    <property type="nucleotide sequence ID" value="NZ_JAPFRD010000011.1"/>
</dbReference>
<proteinExistence type="predicted"/>
<name>A0ABT3P9Z9_9ALTE</name>
<gene>
    <name evidence="4" type="ORF">OPS25_13925</name>
</gene>
<evidence type="ECO:0000256" key="2">
    <source>
        <dbReference type="SAM" id="MobiDB-lite"/>
    </source>
</evidence>
<evidence type="ECO:0000313" key="4">
    <source>
        <dbReference type="EMBL" id="MCW8109603.1"/>
    </source>
</evidence>
<organism evidence="4 5">
    <name type="scientific">Alteromonas aquimaris</name>
    <dbReference type="NCBI Taxonomy" id="2998417"/>
    <lineage>
        <taxon>Bacteria</taxon>
        <taxon>Pseudomonadati</taxon>
        <taxon>Pseudomonadota</taxon>
        <taxon>Gammaproteobacteria</taxon>
        <taxon>Alteromonadales</taxon>
        <taxon>Alteromonadaceae</taxon>
        <taxon>Alteromonas/Salinimonas group</taxon>
        <taxon>Alteromonas</taxon>
    </lineage>
</organism>
<dbReference type="NCBIfam" id="TIGR03986">
    <property type="entry name" value="TIGR03986 family CRISPR-associated RAMP protein"/>
    <property type="match status" value="1"/>
</dbReference>
<comment type="caution">
    <text evidence="4">The sequence shown here is derived from an EMBL/GenBank/DDBJ whole genome shotgun (WGS) entry which is preliminary data.</text>
</comment>
<evidence type="ECO:0000259" key="3">
    <source>
        <dbReference type="Pfam" id="PF03787"/>
    </source>
</evidence>